<organism evidence="2 3">
    <name type="scientific">Frischella perrara</name>
    <dbReference type="NCBI Taxonomy" id="1267021"/>
    <lineage>
        <taxon>Bacteria</taxon>
        <taxon>Pseudomonadati</taxon>
        <taxon>Pseudomonadota</taxon>
        <taxon>Gammaproteobacteria</taxon>
        <taxon>Orbales</taxon>
        <taxon>Orbaceae</taxon>
        <taxon>Frischella</taxon>
    </lineage>
</organism>
<gene>
    <name evidence="2" type="ORF">DKK76_04200</name>
</gene>
<evidence type="ECO:0000313" key="3">
    <source>
        <dbReference type="Proteomes" id="UP000247838"/>
    </source>
</evidence>
<proteinExistence type="predicted"/>
<dbReference type="InterPro" id="IPR029043">
    <property type="entry name" value="GcvT/YgfZ_C"/>
</dbReference>
<protein>
    <submittedName>
        <fullName evidence="2">tRNA-modifying protein YgfZ</fullName>
    </submittedName>
</protein>
<dbReference type="EMBL" id="QGLM01000007">
    <property type="protein sequence ID" value="PXY96099.1"/>
    <property type="molecule type" value="Genomic_DNA"/>
</dbReference>
<dbReference type="InterPro" id="IPR017703">
    <property type="entry name" value="YgfZ/GCV_T_CS"/>
</dbReference>
<dbReference type="Proteomes" id="UP000247838">
    <property type="component" value="Unassembled WGS sequence"/>
</dbReference>
<dbReference type="SUPFAM" id="SSF103025">
    <property type="entry name" value="Folate-binding domain"/>
    <property type="match status" value="1"/>
</dbReference>
<feature type="domain" description="tRNA-modifying protein YgfZ-like beta-barrel" evidence="1">
    <location>
        <begin position="247"/>
        <end position="313"/>
    </location>
</feature>
<dbReference type="GO" id="GO:0016226">
    <property type="term" value="P:iron-sulfur cluster assembly"/>
    <property type="evidence" value="ECO:0007669"/>
    <property type="project" value="TreeGrafter"/>
</dbReference>
<dbReference type="Gene3D" id="3.30.70.1630">
    <property type="match status" value="1"/>
</dbReference>
<dbReference type="InterPro" id="IPR048451">
    <property type="entry name" value="YgfZ_barrel"/>
</dbReference>
<reference evidence="2 3" key="1">
    <citation type="submission" date="2018-05" db="EMBL/GenBank/DDBJ databases">
        <title>Reference genomes for bee gut microbiota database.</title>
        <authorList>
            <person name="Ellegaard K.M."/>
        </authorList>
    </citation>
    <scope>NUCLEOTIDE SEQUENCE [LARGE SCALE GENOMIC DNA]</scope>
    <source>
        <strain evidence="2 3">ESL0167</strain>
    </source>
</reference>
<dbReference type="Gene3D" id="2.40.30.160">
    <property type="match status" value="1"/>
</dbReference>
<name>A0A318MT14_FRIPE</name>
<comment type="caution">
    <text evidence="2">The sequence shown here is derived from an EMBL/GenBank/DDBJ whole genome shotgun (WGS) entry which is preliminary data.</text>
</comment>
<evidence type="ECO:0000259" key="1">
    <source>
        <dbReference type="Pfam" id="PF21130"/>
    </source>
</evidence>
<dbReference type="PANTHER" id="PTHR22602">
    <property type="entry name" value="TRANSFERASE CAF17, MITOCHONDRIAL-RELATED"/>
    <property type="match status" value="1"/>
</dbReference>
<dbReference type="NCBIfam" id="TIGR03317">
    <property type="entry name" value="ygfZ_signature"/>
    <property type="match status" value="1"/>
</dbReference>
<dbReference type="PANTHER" id="PTHR22602:SF0">
    <property type="entry name" value="TRANSFERASE CAF17, MITOCHONDRIAL-RELATED"/>
    <property type="match status" value="1"/>
</dbReference>
<dbReference type="Pfam" id="PF21130">
    <property type="entry name" value="YgfZ_barrel"/>
    <property type="match status" value="1"/>
</dbReference>
<sequence>MLYYGKFVFRCLIMLYLAQSLPPISKISLDDWQLIKVSGVDNSKFLQGQLTADINELNDNHWLFSAHCDPKGKTLANLLIFKRHEDIYYLVRKSVVDIHLKELKKYAIFSKVNITIESSLSVIGLAGTEINSQNLEALATLTSQNNCHTVNNLTFIKIDFPTDRYLIIGTDEEIAEFIAPFSSITTLPASQWALLDMQANYPIIDAPVSHQFLPQAFNLQQFAAISFTKGCYCGQEMVARAQYRGINKRSLYLLIGEHAASVEIGDTLEQKLSDSWRETGCILASFVVNNQIWVQAILNNEIPENEATFRLKNNHQILTIINN</sequence>
<dbReference type="AlphaFoldDB" id="A0A318MT14"/>
<evidence type="ECO:0000313" key="2">
    <source>
        <dbReference type="EMBL" id="PXY96099.1"/>
    </source>
</evidence>
<dbReference type="Gene3D" id="3.30.70.1400">
    <property type="entry name" value="Aminomethyltransferase beta-barrel domains"/>
    <property type="match status" value="1"/>
</dbReference>
<dbReference type="InterPro" id="IPR045179">
    <property type="entry name" value="YgfZ/GcvT"/>
</dbReference>
<accession>A0A318MT14</accession>
<dbReference type="SUPFAM" id="SSF101790">
    <property type="entry name" value="Aminomethyltransferase beta-barrel domain"/>
    <property type="match status" value="1"/>
</dbReference>
<dbReference type="NCBIfam" id="NF007110">
    <property type="entry name" value="PRK09559.1"/>
    <property type="match status" value="1"/>
</dbReference>